<organism evidence="1 2">
    <name type="scientific">Brachionus plicatilis</name>
    <name type="common">Marine rotifer</name>
    <name type="synonym">Brachionus muelleri</name>
    <dbReference type="NCBI Taxonomy" id="10195"/>
    <lineage>
        <taxon>Eukaryota</taxon>
        <taxon>Metazoa</taxon>
        <taxon>Spiralia</taxon>
        <taxon>Gnathifera</taxon>
        <taxon>Rotifera</taxon>
        <taxon>Eurotatoria</taxon>
        <taxon>Monogononta</taxon>
        <taxon>Pseudotrocha</taxon>
        <taxon>Ploima</taxon>
        <taxon>Brachionidae</taxon>
        <taxon>Brachionus</taxon>
    </lineage>
</organism>
<dbReference type="EMBL" id="REGN01001935">
    <property type="protein sequence ID" value="RNA31502.1"/>
    <property type="molecule type" value="Genomic_DNA"/>
</dbReference>
<sequence length="135" mass="15741">MLLNPIIKILTQKYFLFKQCEKNPVRVFFTCKPFQKYRNHFSFPVNRLELFSDHVDFENKIYNILGPKRPLINRRIKKNFNYLCFLDMCNLTLFSFFINSPHMLQATGTGSLLNAFFTANLASSKTSTGARAISL</sequence>
<gene>
    <name evidence="1" type="ORF">BpHYR1_008257</name>
</gene>
<name>A0A3M7S6W3_BRAPC</name>
<keyword evidence="2" id="KW-1185">Reference proteome</keyword>
<proteinExistence type="predicted"/>
<dbReference type="AlphaFoldDB" id="A0A3M7S6W3"/>
<dbReference type="Proteomes" id="UP000276133">
    <property type="component" value="Unassembled WGS sequence"/>
</dbReference>
<comment type="caution">
    <text evidence="1">The sequence shown here is derived from an EMBL/GenBank/DDBJ whole genome shotgun (WGS) entry which is preliminary data.</text>
</comment>
<evidence type="ECO:0000313" key="2">
    <source>
        <dbReference type="Proteomes" id="UP000276133"/>
    </source>
</evidence>
<protein>
    <submittedName>
        <fullName evidence="1">Uncharacterized protein</fullName>
    </submittedName>
</protein>
<reference evidence="1 2" key="1">
    <citation type="journal article" date="2018" name="Sci. Rep.">
        <title>Genomic signatures of local adaptation to the degree of environmental predictability in rotifers.</title>
        <authorList>
            <person name="Franch-Gras L."/>
            <person name="Hahn C."/>
            <person name="Garcia-Roger E.M."/>
            <person name="Carmona M.J."/>
            <person name="Serra M."/>
            <person name="Gomez A."/>
        </authorList>
    </citation>
    <scope>NUCLEOTIDE SEQUENCE [LARGE SCALE GENOMIC DNA]</scope>
    <source>
        <strain evidence="1">HYR1</strain>
    </source>
</reference>
<accession>A0A3M7S6W3</accession>
<evidence type="ECO:0000313" key="1">
    <source>
        <dbReference type="EMBL" id="RNA31502.1"/>
    </source>
</evidence>